<comment type="function">
    <text evidence="6">Specifically methylates the N7 position of a guanine in 16S rRNA.</text>
</comment>
<keyword evidence="8" id="KW-1185">Reference proteome</keyword>
<dbReference type="PIRSF" id="PIRSF003078">
    <property type="entry name" value="GidB"/>
    <property type="match status" value="1"/>
</dbReference>
<proteinExistence type="inferred from homology"/>
<keyword evidence="2 6" id="KW-0698">rRNA processing</keyword>
<keyword evidence="1 6" id="KW-0963">Cytoplasm</keyword>
<feature type="binding site" evidence="6">
    <location>
        <position position="148"/>
    </location>
    <ligand>
        <name>S-adenosyl-L-methionine</name>
        <dbReference type="ChEBI" id="CHEBI:59789"/>
    </ligand>
</feature>
<evidence type="ECO:0000256" key="5">
    <source>
        <dbReference type="ARBA" id="ARBA00022691"/>
    </source>
</evidence>
<dbReference type="InterPro" id="IPR003682">
    <property type="entry name" value="rRNA_ssu_MeTfrase_G"/>
</dbReference>
<dbReference type="PANTHER" id="PTHR31760:SF0">
    <property type="entry name" value="S-ADENOSYL-L-METHIONINE-DEPENDENT METHYLTRANSFERASES SUPERFAMILY PROTEIN"/>
    <property type="match status" value="1"/>
</dbReference>
<dbReference type="RefSeq" id="WP_200268478.1">
    <property type="nucleotide sequence ID" value="NZ_JAENHN010000028.1"/>
</dbReference>
<name>A0ABS1ENC2_9CLOT</name>
<gene>
    <name evidence="6 7" type="primary">rsmG</name>
    <name evidence="7" type="ORF">JHL18_09370</name>
</gene>
<reference evidence="8" key="1">
    <citation type="submission" date="2021-01" db="EMBL/GenBank/DDBJ databases">
        <title>Genome public.</title>
        <authorList>
            <person name="Liu C."/>
            <person name="Sun Q."/>
        </authorList>
    </citation>
    <scope>NUCLEOTIDE SEQUENCE [LARGE SCALE GENOMIC DNA]</scope>
    <source>
        <strain evidence="8">YIM B02505</strain>
    </source>
</reference>
<evidence type="ECO:0000256" key="1">
    <source>
        <dbReference type="ARBA" id="ARBA00022490"/>
    </source>
</evidence>
<keyword evidence="4 6" id="KW-0808">Transferase</keyword>
<dbReference type="Pfam" id="PF02527">
    <property type="entry name" value="GidB"/>
    <property type="match status" value="1"/>
</dbReference>
<evidence type="ECO:0000313" key="7">
    <source>
        <dbReference type="EMBL" id="MBK1810844.1"/>
    </source>
</evidence>
<keyword evidence="3 6" id="KW-0489">Methyltransferase</keyword>
<comment type="caution">
    <text evidence="7">The sequence shown here is derived from an EMBL/GenBank/DDBJ whole genome shotgun (WGS) entry which is preliminary data.</text>
</comment>
<dbReference type="HAMAP" id="MF_00074">
    <property type="entry name" value="16SrRNA_methyltr_G"/>
    <property type="match status" value="1"/>
</dbReference>
<dbReference type="CDD" id="cd02440">
    <property type="entry name" value="AdoMet_MTases"/>
    <property type="match status" value="1"/>
</dbReference>
<comment type="similarity">
    <text evidence="6">Belongs to the methyltransferase superfamily. RNA methyltransferase RsmG family.</text>
</comment>
<sequence length="239" mass="26808">MIYYSILEKACTSVGVEFNEDKYEKFMTYMSLLKEWNEKINLTAITEDDQIVKKHFVDSIKAFNSPLFKSASSLIDVGTGAGFPGIPIAIIRDELSVTLLDSLNKRVNFLNEVIQQLNLSNVKTIHSRAEDGARNKDLREKFDIATSRAVANMCVLSEFCIPYVKIDGHFIALKGPSIEEELDESRNAVATLGGRLVEVIQVNIEDTDLKHNLVVVKKIKETPKTYPRKAGSISKKPIK</sequence>
<dbReference type="EC" id="2.1.1.-" evidence="6"/>
<comment type="caution">
    <text evidence="6">Lacks conserved residue(s) required for the propagation of feature annotation.</text>
</comment>
<dbReference type="Proteomes" id="UP000596739">
    <property type="component" value="Unassembled WGS sequence"/>
</dbReference>
<keyword evidence="5 6" id="KW-0949">S-adenosyl-L-methionine</keyword>
<protein>
    <recommendedName>
        <fullName evidence="6">Ribosomal RNA small subunit methyltransferase G</fullName>
        <ecNumber evidence="6">2.1.1.-</ecNumber>
    </recommendedName>
    <alternativeName>
        <fullName evidence="6">16S rRNA 7-methylguanosine methyltransferase</fullName>
        <shortName evidence="6">16S rRNA m7G methyltransferase</shortName>
    </alternativeName>
</protein>
<comment type="subcellular location">
    <subcellularLocation>
        <location evidence="6">Cytoplasm</location>
    </subcellularLocation>
</comment>
<accession>A0ABS1ENC2</accession>
<dbReference type="EMBL" id="JAENHN010000028">
    <property type="protein sequence ID" value="MBK1810844.1"/>
    <property type="molecule type" value="Genomic_DNA"/>
</dbReference>
<feature type="binding site" evidence="6">
    <location>
        <begin position="129"/>
        <end position="130"/>
    </location>
    <ligand>
        <name>S-adenosyl-L-methionine</name>
        <dbReference type="ChEBI" id="CHEBI:59789"/>
    </ligand>
</feature>
<evidence type="ECO:0000313" key="8">
    <source>
        <dbReference type="Proteomes" id="UP000596739"/>
    </source>
</evidence>
<evidence type="ECO:0000256" key="4">
    <source>
        <dbReference type="ARBA" id="ARBA00022679"/>
    </source>
</evidence>
<organism evidence="7 8">
    <name type="scientific">Clostridium yunnanense</name>
    <dbReference type="NCBI Taxonomy" id="2800325"/>
    <lineage>
        <taxon>Bacteria</taxon>
        <taxon>Bacillati</taxon>
        <taxon>Bacillota</taxon>
        <taxon>Clostridia</taxon>
        <taxon>Eubacteriales</taxon>
        <taxon>Clostridiaceae</taxon>
        <taxon>Clostridium</taxon>
    </lineage>
</organism>
<dbReference type="NCBIfam" id="TIGR00138">
    <property type="entry name" value="rsmG_gidB"/>
    <property type="match status" value="1"/>
</dbReference>
<evidence type="ECO:0000256" key="3">
    <source>
        <dbReference type="ARBA" id="ARBA00022603"/>
    </source>
</evidence>
<dbReference type="PANTHER" id="PTHR31760">
    <property type="entry name" value="S-ADENOSYL-L-METHIONINE-DEPENDENT METHYLTRANSFERASES SUPERFAMILY PROTEIN"/>
    <property type="match status" value="1"/>
</dbReference>
<feature type="binding site" evidence="6">
    <location>
        <position position="78"/>
    </location>
    <ligand>
        <name>S-adenosyl-L-methionine</name>
        <dbReference type="ChEBI" id="CHEBI:59789"/>
    </ligand>
</feature>
<evidence type="ECO:0000256" key="2">
    <source>
        <dbReference type="ARBA" id="ARBA00022552"/>
    </source>
</evidence>
<dbReference type="SUPFAM" id="SSF53335">
    <property type="entry name" value="S-adenosyl-L-methionine-dependent methyltransferases"/>
    <property type="match status" value="1"/>
</dbReference>
<dbReference type="InterPro" id="IPR029063">
    <property type="entry name" value="SAM-dependent_MTases_sf"/>
</dbReference>
<evidence type="ECO:0000256" key="6">
    <source>
        <dbReference type="HAMAP-Rule" id="MF_00074"/>
    </source>
</evidence>
<feature type="binding site" evidence="6">
    <location>
        <position position="83"/>
    </location>
    <ligand>
        <name>S-adenosyl-L-methionine</name>
        <dbReference type="ChEBI" id="CHEBI:59789"/>
    </ligand>
</feature>
<dbReference type="Gene3D" id="3.40.50.150">
    <property type="entry name" value="Vaccinia Virus protein VP39"/>
    <property type="match status" value="1"/>
</dbReference>